<dbReference type="InterPro" id="IPR012337">
    <property type="entry name" value="RNaseH-like_sf"/>
</dbReference>
<sequence>MAKEIIIAIDPSSTSLGYAIFIDGILNLEDGYGCIKQKQKVLVEQRVLNITSEIWSILKKLKNKRCKKTIVCEDAYVGQSINGSKPNYRIQGILIGLSEVIGADIHFVYPSHWRKVLNMQQKGLKRNDYKPISVAYVKNKYGIDVGDDTSDAICIGDAYLLEKKG</sequence>
<reference evidence="1 2" key="1">
    <citation type="submission" date="2018-08" db="EMBL/GenBank/DDBJ databases">
        <title>A genome reference for cultivated species of the human gut microbiota.</title>
        <authorList>
            <person name="Zou Y."/>
            <person name="Xue W."/>
            <person name="Luo G."/>
        </authorList>
    </citation>
    <scope>NUCLEOTIDE SEQUENCE [LARGE SCALE GENOMIC DNA]</scope>
    <source>
        <strain evidence="1 2">OM07-13</strain>
    </source>
</reference>
<comment type="caution">
    <text evidence="1">The sequence shown here is derived from an EMBL/GenBank/DDBJ whole genome shotgun (WGS) entry which is preliminary data.</text>
</comment>
<evidence type="ECO:0008006" key="3">
    <source>
        <dbReference type="Google" id="ProtNLM"/>
    </source>
</evidence>
<dbReference type="RefSeq" id="WP_117718147.1">
    <property type="nucleotide sequence ID" value="NZ_QSTP01000001.1"/>
</dbReference>
<dbReference type="AlphaFoldDB" id="A0A3E4YKV7"/>
<name>A0A3E4YKV7_9FIRM</name>
<dbReference type="SUPFAM" id="SSF53098">
    <property type="entry name" value="Ribonuclease H-like"/>
    <property type="match status" value="1"/>
</dbReference>
<dbReference type="GO" id="GO:0003676">
    <property type="term" value="F:nucleic acid binding"/>
    <property type="evidence" value="ECO:0007669"/>
    <property type="project" value="InterPro"/>
</dbReference>
<dbReference type="InterPro" id="IPR036397">
    <property type="entry name" value="RNaseH_sf"/>
</dbReference>
<accession>A0A3E4YKV7</accession>
<protein>
    <recommendedName>
        <fullName evidence="3">Holliday junction nuclease RuvC</fullName>
    </recommendedName>
</protein>
<dbReference type="EMBL" id="QSTP01000001">
    <property type="protein sequence ID" value="RGM75389.1"/>
    <property type="molecule type" value="Genomic_DNA"/>
</dbReference>
<organism evidence="1 2">
    <name type="scientific">Agathobacter rectalis</name>
    <dbReference type="NCBI Taxonomy" id="39491"/>
    <lineage>
        <taxon>Bacteria</taxon>
        <taxon>Bacillati</taxon>
        <taxon>Bacillota</taxon>
        <taxon>Clostridia</taxon>
        <taxon>Lachnospirales</taxon>
        <taxon>Lachnospiraceae</taxon>
        <taxon>Agathobacter</taxon>
    </lineage>
</organism>
<proteinExistence type="predicted"/>
<dbReference type="Gene3D" id="3.30.420.10">
    <property type="entry name" value="Ribonuclease H-like superfamily/Ribonuclease H"/>
    <property type="match status" value="1"/>
</dbReference>
<dbReference type="Proteomes" id="UP000260758">
    <property type="component" value="Unassembled WGS sequence"/>
</dbReference>
<gene>
    <name evidence="1" type="ORF">DXB99_02390</name>
</gene>
<evidence type="ECO:0000313" key="2">
    <source>
        <dbReference type="Proteomes" id="UP000260758"/>
    </source>
</evidence>
<evidence type="ECO:0000313" key="1">
    <source>
        <dbReference type="EMBL" id="RGM75389.1"/>
    </source>
</evidence>